<feature type="signal peptide" evidence="1">
    <location>
        <begin position="1"/>
        <end position="17"/>
    </location>
</feature>
<dbReference type="Proteomes" id="UP000502065">
    <property type="component" value="Chromosome"/>
</dbReference>
<dbReference type="EMBL" id="CP030944">
    <property type="protein sequence ID" value="QKE24868.1"/>
    <property type="molecule type" value="Genomic_DNA"/>
</dbReference>
<gene>
    <name evidence="2" type="ORF">AAQM_0088</name>
</gene>
<evidence type="ECO:0000313" key="3">
    <source>
        <dbReference type="Proteomes" id="UP000502065"/>
    </source>
</evidence>
<evidence type="ECO:0000313" key="2">
    <source>
        <dbReference type="EMBL" id="QKE24868.1"/>
    </source>
</evidence>
<accession>A0AAE7B013</accession>
<evidence type="ECO:0000256" key="1">
    <source>
        <dbReference type="SAM" id="SignalP"/>
    </source>
</evidence>
<sequence length="243" mass="27569">MKKLFFIFLFLSNIAFSLDLNNFEERKSVLEDVKSIVLYEESMAIAYENYILSNYSIPNLAQIKTLIGDLTTQISGITATLTLNNSAITKISYALNDTLEADDSIKALYESNTFRKRTYVRNNEVYFILEDVFAKHLYDLIKTNNGALQTCPNLVFIAPINCIENNHIYIGLTKKLENGLFVPNSYLMAYHIDKFKTGPIIITDDTSKHITENAFDSIPKGALLYDTNGVKYLKTLDGIEVLK</sequence>
<proteinExistence type="predicted"/>
<organism evidence="2 3">
    <name type="scientific">Arcobacter aquimarinus</name>
    <dbReference type="NCBI Taxonomy" id="1315211"/>
    <lineage>
        <taxon>Bacteria</taxon>
        <taxon>Pseudomonadati</taxon>
        <taxon>Campylobacterota</taxon>
        <taxon>Epsilonproteobacteria</taxon>
        <taxon>Campylobacterales</taxon>
        <taxon>Arcobacteraceae</taxon>
        <taxon>Arcobacter</taxon>
    </lineage>
</organism>
<keyword evidence="3" id="KW-1185">Reference proteome</keyword>
<feature type="chain" id="PRO_5042247577" evidence="1">
    <location>
        <begin position="18"/>
        <end position="243"/>
    </location>
</feature>
<dbReference type="AlphaFoldDB" id="A0AAE7B013"/>
<reference evidence="2 3" key="1">
    <citation type="submission" date="2018-07" db="EMBL/GenBank/DDBJ databases">
        <title>Identification of phenol metabolism pathways in Arcobacter.</title>
        <authorList>
            <person name="Miller W.G."/>
            <person name="Yee E."/>
            <person name="Bono J.L."/>
        </authorList>
    </citation>
    <scope>NUCLEOTIDE SEQUENCE [LARGE SCALE GENOMIC DNA]</scope>
    <source>
        <strain evidence="2 3">W63</strain>
    </source>
</reference>
<protein>
    <submittedName>
        <fullName evidence="2">Uncharacterized protein</fullName>
    </submittedName>
</protein>
<name>A0AAE7B013_9BACT</name>
<dbReference type="RefSeq" id="WP_129095249.1">
    <property type="nucleotide sequence ID" value="NZ_CP030944.1"/>
</dbReference>
<dbReference type="KEGG" id="aaqi:AAQM_0088"/>
<keyword evidence="1" id="KW-0732">Signal</keyword>